<protein>
    <submittedName>
        <fullName evidence="2">Uncharacterized protein</fullName>
    </submittedName>
</protein>
<sequence>MQSRSEQEARMGTESELKAVPSSKPEFSLRIKSETAIPMRSRTKIKIESRTGTENGIRISLDRAGVGIKRDRNRELKKLTSRAGPSSEPRTG</sequence>
<name>A0A4C1YJB3_EUMVA</name>
<dbReference type="AlphaFoldDB" id="A0A4C1YJB3"/>
<evidence type="ECO:0000256" key="1">
    <source>
        <dbReference type="SAM" id="MobiDB-lite"/>
    </source>
</evidence>
<gene>
    <name evidence="2" type="ORF">EVAR_54963_1</name>
</gene>
<feature type="compositionally biased region" description="Basic and acidic residues" evidence="1">
    <location>
        <begin position="1"/>
        <end position="17"/>
    </location>
</feature>
<dbReference type="EMBL" id="BGZK01001284">
    <property type="protein sequence ID" value="GBP76276.1"/>
    <property type="molecule type" value="Genomic_DNA"/>
</dbReference>
<keyword evidence="3" id="KW-1185">Reference proteome</keyword>
<accession>A0A4C1YJB3</accession>
<reference evidence="2 3" key="1">
    <citation type="journal article" date="2019" name="Commun. Biol.">
        <title>The bagworm genome reveals a unique fibroin gene that provides high tensile strength.</title>
        <authorList>
            <person name="Kono N."/>
            <person name="Nakamura H."/>
            <person name="Ohtoshi R."/>
            <person name="Tomita M."/>
            <person name="Numata K."/>
            <person name="Arakawa K."/>
        </authorList>
    </citation>
    <scope>NUCLEOTIDE SEQUENCE [LARGE SCALE GENOMIC DNA]</scope>
</reference>
<proteinExistence type="predicted"/>
<feature type="region of interest" description="Disordered" evidence="1">
    <location>
        <begin position="1"/>
        <end position="35"/>
    </location>
</feature>
<evidence type="ECO:0000313" key="3">
    <source>
        <dbReference type="Proteomes" id="UP000299102"/>
    </source>
</evidence>
<organism evidence="2 3">
    <name type="scientific">Eumeta variegata</name>
    <name type="common">Bagworm moth</name>
    <name type="synonym">Eumeta japonica</name>
    <dbReference type="NCBI Taxonomy" id="151549"/>
    <lineage>
        <taxon>Eukaryota</taxon>
        <taxon>Metazoa</taxon>
        <taxon>Ecdysozoa</taxon>
        <taxon>Arthropoda</taxon>
        <taxon>Hexapoda</taxon>
        <taxon>Insecta</taxon>
        <taxon>Pterygota</taxon>
        <taxon>Neoptera</taxon>
        <taxon>Endopterygota</taxon>
        <taxon>Lepidoptera</taxon>
        <taxon>Glossata</taxon>
        <taxon>Ditrysia</taxon>
        <taxon>Tineoidea</taxon>
        <taxon>Psychidae</taxon>
        <taxon>Oiketicinae</taxon>
        <taxon>Eumeta</taxon>
    </lineage>
</organism>
<feature type="region of interest" description="Disordered" evidence="1">
    <location>
        <begin position="70"/>
        <end position="92"/>
    </location>
</feature>
<dbReference type="Proteomes" id="UP000299102">
    <property type="component" value="Unassembled WGS sequence"/>
</dbReference>
<evidence type="ECO:0000313" key="2">
    <source>
        <dbReference type="EMBL" id="GBP76276.1"/>
    </source>
</evidence>
<comment type="caution">
    <text evidence="2">The sequence shown here is derived from an EMBL/GenBank/DDBJ whole genome shotgun (WGS) entry which is preliminary data.</text>
</comment>